<organism evidence="1 2">
    <name type="scientific">Portunus trituberculatus</name>
    <name type="common">Swimming crab</name>
    <name type="synonym">Neptunus trituberculatus</name>
    <dbReference type="NCBI Taxonomy" id="210409"/>
    <lineage>
        <taxon>Eukaryota</taxon>
        <taxon>Metazoa</taxon>
        <taxon>Ecdysozoa</taxon>
        <taxon>Arthropoda</taxon>
        <taxon>Crustacea</taxon>
        <taxon>Multicrustacea</taxon>
        <taxon>Malacostraca</taxon>
        <taxon>Eumalacostraca</taxon>
        <taxon>Eucarida</taxon>
        <taxon>Decapoda</taxon>
        <taxon>Pleocyemata</taxon>
        <taxon>Brachyura</taxon>
        <taxon>Eubrachyura</taxon>
        <taxon>Portunoidea</taxon>
        <taxon>Portunidae</taxon>
        <taxon>Portuninae</taxon>
        <taxon>Portunus</taxon>
    </lineage>
</organism>
<sequence>MFWYQHGSAQRRNIAARRNYPPFRLAPCDHYQLQEVPASRFPR</sequence>
<dbReference type="Proteomes" id="UP000324222">
    <property type="component" value="Unassembled WGS sequence"/>
</dbReference>
<gene>
    <name evidence="1" type="ORF">E2C01_059852</name>
</gene>
<evidence type="ECO:0000313" key="1">
    <source>
        <dbReference type="EMBL" id="MPC65716.1"/>
    </source>
</evidence>
<accession>A0A5B7H6Z1</accession>
<keyword evidence="2" id="KW-1185">Reference proteome</keyword>
<evidence type="ECO:0000313" key="2">
    <source>
        <dbReference type="Proteomes" id="UP000324222"/>
    </source>
</evidence>
<proteinExistence type="predicted"/>
<reference evidence="1 2" key="1">
    <citation type="submission" date="2019-05" db="EMBL/GenBank/DDBJ databases">
        <title>Another draft genome of Portunus trituberculatus and its Hox gene families provides insights of decapod evolution.</title>
        <authorList>
            <person name="Jeong J.-H."/>
            <person name="Song I."/>
            <person name="Kim S."/>
            <person name="Choi T."/>
            <person name="Kim D."/>
            <person name="Ryu S."/>
            <person name="Kim W."/>
        </authorList>
    </citation>
    <scope>NUCLEOTIDE SEQUENCE [LARGE SCALE GENOMIC DNA]</scope>
    <source>
        <tissue evidence="1">Muscle</tissue>
    </source>
</reference>
<name>A0A5B7H6Z1_PORTR</name>
<dbReference type="AlphaFoldDB" id="A0A5B7H6Z1"/>
<dbReference type="EMBL" id="VSRR010023725">
    <property type="protein sequence ID" value="MPC65716.1"/>
    <property type="molecule type" value="Genomic_DNA"/>
</dbReference>
<comment type="caution">
    <text evidence="1">The sequence shown here is derived from an EMBL/GenBank/DDBJ whole genome shotgun (WGS) entry which is preliminary data.</text>
</comment>
<protein>
    <submittedName>
        <fullName evidence="1">Uncharacterized protein</fullName>
    </submittedName>
</protein>